<name>C5B7K2_EDWI9</name>
<gene>
    <name evidence="1" type="ordered locus">NT01EI_0656</name>
</gene>
<reference evidence="2" key="1">
    <citation type="submission" date="2009-03" db="EMBL/GenBank/DDBJ databases">
        <title>Complete genome sequence of Edwardsiella ictaluri 93-146.</title>
        <authorList>
            <person name="Williams M.L."/>
            <person name="Gillaspy A.F."/>
            <person name="Dyer D.W."/>
            <person name="Thune R.L."/>
            <person name="Waldbieser G.C."/>
            <person name="Schuster S.C."/>
            <person name="Gipson J."/>
            <person name="Zaitshik J."/>
            <person name="Landry C."/>
            <person name="Lawrence M.L."/>
        </authorList>
    </citation>
    <scope>NUCLEOTIDE SEQUENCE [LARGE SCALE GENOMIC DNA]</scope>
    <source>
        <strain evidence="2">93-146</strain>
    </source>
</reference>
<dbReference type="KEGG" id="eic:NT01EI_0656"/>
<organism evidence="1 2">
    <name type="scientific">Edwardsiella ictaluri (strain 93-146)</name>
    <dbReference type="NCBI Taxonomy" id="634503"/>
    <lineage>
        <taxon>Bacteria</taxon>
        <taxon>Pseudomonadati</taxon>
        <taxon>Pseudomonadota</taxon>
        <taxon>Gammaproteobacteria</taxon>
        <taxon>Enterobacterales</taxon>
        <taxon>Hafniaceae</taxon>
        <taxon>Edwardsiella</taxon>
    </lineage>
</organism>
<sequence>MLNNDLIENFQQLMAKRKFHRKCCIIIIIFIRLIYNEN</sequence>
<dbReference type="HOGENOM" id="CLU_3327373_0_0_6"/>
<dbReference type="Proteomes" id="UP000001485">
    <property type="component" value="Chromosome"/>
</dbReference>
<protein>
    <submittedName>
        <fullName evidence="1">Uncharacterized protein</fullName>
    </submittedName>
</protein>
<reference evidence="1 2" key="2">
    <citation type="journal article" date="2012" name="J. Bacteriol.">
        <title>Genome Sequence of Edwardsiella ictaluri 93-146, a Strain Associated with a Natural Channel Catfish Outbreak of Enteric Septicemia of Catfish.</title>
        <authorList>
            <person name="Williams M.L."/>
            <person name="Gillaspy A.F."/>
            <person name="Dyer D.W."/>
            <person name="Thune R.L."/>
            <person name="Waldbieser G.C."/>
            <person name="Schuster S.C."/>
            <person name="Gipson J."/>
            <person name="Zaitshik J."/>
            <person name="Landry C."/>
            <person name="Banes M.M."/>
            <person name="Lawrence M.L."/>
        </authorList>
    </citation>
    <scope>NUCLEOTIDE SEQUENCE [LARGE SCALE GENOMIC DNA]</scope>
    <source>
        <strain evidence="1 2">93-146</strain>
    </source>
</reference>
<evidence type="ECO:0000313" key="1">
    <source>
        <dbReference type="EMBL" id="ACR67879.1"/>
    </source>
</evidence>
<evidence type="ECO:0000313" key="2">
    <source>
        <dbReference type="Proteomes" id="UP000001485"/>
    </source>
</evidence>
<dbReference type="AlphaFoldDB" id="C5B7K2"/>
<dbReference type="EMBL" id="CP001600">
    <property type="protein sequence ID" value="ACR67879.1"/>
    <property type="molecule type" value="Genomic_DNA"/>
</dbReference>
<accession>C5B7K2</accession>
<proteinExistence type="predicted"/>